<name>A0ABX5CNN7_9ALTE</name>
<reference evidence="2" key="1">
    <citation type="journal article" date="2020" name="Int. J. Syst. Evol. Microbiol.">
        <title>Alteromonas alba sp. nov., a marine bacterium isolated from the seawater of the West Pacific Ocean.</title>
        <authorList>
            <person name="Sun C."/>
            <person name="Wu Y.-H."/>
            <person name="Xamxidin M."/>
            <person name="Cheng H."/>
            <person name="Xu X.-W."/>
        </authorList>
    </citation>
    <scope>NUCLEOTIDE SEQUENCE [LARGE SCALE GENOMIC DNA]</scope>
    <source>
        <strain evidence="2">9a2</strain>
    </source>
</reference>
<evidence type="ECO:0000313" key="2">
    <source>
        <dbReference type="Proteomes" id="UP000239539"/>
    </source>
</evidence>
<accession>A0ABX5CNN7</accession>
<gene>
    <name evidence="1" type="ORF">C6Y39_12350</name>
</gene>
<protein>
    <recommendedName>
        <fullName evidence="3">Porin</fullName>
    </recommendedName>
</protein>
<dbReference type="Proteomes" id="UP000239539">
    <property type="component" value="Unassembled WGS sequence"/>
</dbReference>
<evidence type="ECO:0000313" key="1">
    <source>
        <dbReference type="EMBL" id="PRO68613.1"/>
    </source>
</evidence>
<dbReference type="EMBL" id="PVNO01000026">
    <property type="protein sequence ID" value="PRO68613.1"/>
    <property type="molecule type" value="Genomic_DNA"/>
</dbReference>
<sequence length="381" mass="44001">MVSTASAFEITGSAGAELRYYLQDALYTEQERTYGSLFLSPEIYSEFNEGQDTLIFKPFYRFDEHDKERSHGDIRELQWAHYQDNWETKIGVGKVFWGQTESIHLVDIINQTDSVESVDGEAKLGQPMLNFSYFSNYGNFSAFVMPYFRERTFQSVEGRLRPPLAISDAIYESSSEQSNLDYALRWQSSIGDWEVGLSYFSGTTREPELITSISQDGNVSINPYYAQINQLGIDLLKVSGAWLLKLESIYREGQSEDFTALVTGFEYTQEGILGSRYGIGYLLEYQYDERDNNFFAIGQNDIMLGLRIMANDIAGTETLFGFIQDLDNESTYSAYIEASSRLSANWRWKLDGYFFSSNDEEDPFFFLRRDDHIQFSLEYYF</sequence>
<comment type="caution">
    <text evidence="1">The sequence shown here is derived from an EMBL/GenBank/DDBJ whole genome shotgun (WGS) entry which is preliminary data.</text>
</comment>
<proteinExistence type="predicted"/>
<organism evidence="1 2">
    <name type="scientific">Alteromonas gracilis</name>
    <dbReference type="NCBI Taxonomy" id="1479524"/>
    <lineage>
        <taxon>Bacteria</taxon>
        <taxon>Pseudomonadati</taxon>
        <taxon>Pseudomonadota</taxon>
        <taxon>Gammaproteobacteria</taxon>
        <taxon>Alteromonadales</taxon>
        <taxon>Alteromonadaceae</taxon>
        <taxon>Alteromonas/Salinimonas group</taxon>
        <taxon>Alteromonas</taxon>
    </lineage>
</organism>
<evidence type="ECO:0008006" key="3">
    <source>
        <dbReference type="Google" id="ProtNLM"/>
    </source>
</evidence>
<keyword evidence="2" id="KW-1185">Reference proteome</keyword>